<dbReference type="InterPro" id="IPR006671">
    <property type="entry name" value="Cyclin_N"/>
</dbReference>
<dbReference type="PANTHER" id="PTHR10177">
    <property type="entry name" value="CYCLINS"/>
    <property type="match status" value="1"/>
</dbReference>
<dbReference type="Proteomes" id="UP000594263">
    <property type="component" value="Unplaced"/>
</dbReference>
<keyword evidence="3 5" id="KW-0195">Cyclin</keyword>
<proteinExistence type="inferred from homology"/>
<dbReference type="SUPFAM" id="SSF47954">
    <property type="entry name" value="Cyclin-like"/>
    <property type="match status" value="2"/>
</dbReference>
<keyword evidence="4" id="KW-0131">Cell cycle</keyword>
<protein>
    <recommendedName>
        <fullName evidence="11">Cyclin N-terminal domain-containing protein</fullName>
    </recommendedName>
</protein>
<dbReference type="FunFam" id="1.10.472.10:FF:000060">
    <property type="entry name" value="D6-type cyclin"/>
    <property type="match status" value="1"/>
</dbReference>
<feature type="compositionally biased region" description="Polar residues" evidence="6">
    <location>
        <begin position="314"/>
        <end position="326"/>
    </location>
</feature>
<dbReference type="GO" id="GO:0051301">
    <property type="term" value="P:cell division"/>
    <property type="evidence" value="ECO:0007669"/>
    <property type="project" value="UniProtKB-KW"/>
</dbReference>
<dbReference type="InterPro" id="IPR004367">
    <property type="entry name" value="Cyclin_C-dom"/>
</dbReference>
<dbReference type="Pfam" id="PF00134">
    <property type="entry name" value="Cyclin_N"/>
    <property type="match status" value="1"/>
</dbReference>
<evidence type="ECO:0000256" key="6">
    <source>
        <dbReference type="SAM" id="MobiDB-lite"/>
    </source>
</evidence>
<evidence type="ECO:0000256" key="4">
    <source>
        <dbReference type="ARBA" id="ARBA00023306"/>
    </source>
</evidence>
<dbReference type="SMART" id="SM01332">
    <property type="entry name" value="Cyclin_C"/>
    <property type="match status" value="1"/>
</dbReference>
<dbReference type="CDD" id="cd20543">
    <property type="entry name" value="CYCLIN_AtCycD-like_rpt1"/>
    <property type="match status" value="1"/>
</dbReference>
<dbReference type="OMA" id="MVEKECH"/>
<evidence type="ECO:0000256" key="1">
    <source>
        <dbReference type="ARBA" id="ARBA00009065"/>
    </source>
</evidence>
<dbReference type="EnsemblPlants" id="Kaladp0071s0187.1.v1.1">
    <property type="protein sequence ID" value="Kaladp0071s0187.1.v1.1"/>
    <property type="gene ID" value="Kaladp0071s0187.v1.1"/>
</dbReference>
<name>A0A7N0UKP7_KALFE</name>
<comment type="similarity">
    <text evidence="1">Belongs to the cyclin family. Cyclin D subfamily.</text>
</comment>
<dbReference type="InterPro" id="IPR013763">
    <property type="entry name" value="Cyclin-like_dom"/>
</dbReference>
<evidence type="ECO:0000256" key="3">
    <source>
        <dbReference type="ARBA" id="ARBA00023127"/>
    </source>
</evidence>
<sequence>MVMVSLECGEGADSLLMCEEDNGSLVDGGGWFEVEEEGSRSGGGELLWGLLPVQSDECLRVMLEKEKEYVVGLDYVMRLKTGDLDLGERQIAVDWIAKAHAHFGFRPLCAYLAISFVDRFMSAYDLPKGKGWTAQLLAVACLSIAAKMEETETPFIMTLQACASKFIFEAKTIQRMELLVLSTLKWRMQAVTPFSFIDSFLNIVNGDKDPSRSLFCKSIKLISSTNKGIEFLEFRPSEIAAALSLSLTENVRSLSLISRYVEKERVVMCLKTMEEMGLISEEVVKKIASGSDATNVPQSPVAVLDRVSSCTNRSDETMTFSSSCVDSNKRRRLNGPPETYP</sequence>
<dbReference type="Gene3D" id="1.10.472.10">
    <property type="entry name" value="Cyclin-like"/>
    <property type="match status" value="2"/>
</dbReference>
<dbReference type="Pfam" id="PF02984">
    <property type="entry name" value="Cyclin_C"/>
    <property type="match status" value="1"/>
</dbReference>
<feature type="domain" description="Cyclin C-terminal" evidence="8">
    <location>
        <begin position="191"/>
        <end position="299"/>
    </location>
</feature>
<dbReference type="FunFam" id="1.10.472.10:FF:000040">
    <property type="entry name" value="D6-type cyclin"/>
    <property type="match status" value="1"/>
</dbReference>
<organism evidence="9 10">
    <name type="scientific">Kalanchoe fedtschenkoi</name>
    <name type="common">Lavender scallops</name>
    <name type="synonym">South American air plant</name>
    <dbReference type="NCBI Taxonomy" id="63787"/>
    <lineage>
        <taxon>Eukaryota</taxon>
        <taxon>Viridiplantae</taxon>
        <taxon>Streptophyta</taxon>
        <taxon>Embryophyta</taxon>
        <taxon>Tracheophyta</taxon>
        <taxon>Spermatophyta</taxon>
        <taxon>Magnoliopsida</taxon>
        <taxon>eudicotyledons</taxon>
        <taxon>Gunneridae</taxon>
        <taxon>Pentapetalae</taxon>
        <taxon>Saxifragales</taxon>
        <taxon>Crassulaceae</taxon>
        <taxon>Kalanchoe</taxon>
    </lineage>
</organism>
<evidence type="ECO:0000259" key="8">
    <source>
        <dbReference type="SMART" id="SM01332"/>
    </source>
</evidence>
<dbReference type="AlphaFoldDB" id="A0A7N0UKP7"/>
<dbReference type="InterPro" id="IPR036915">
    <property type="entry name" value="Cyclin-like_sf"/>
</dbReference>
<dbReference type="SMART" id="SM00385">
    <property type="entry name" value="CYCLIN"/>
    <property type="match status" value="1"/>
</dbReference>
<dbReference type="InterPro" id="IPR039361">
    <property type="entry name" value="Cyclin"/>
</dbReference>
<evidence type="ECO:0008006" key="11">
    <source>
        <dbReference type="Google" id="ProtNLM"/>
    </source>
</evidence>
<dbReference type="CDD" id="cd20544">
    <property type="entry name" value="CYCLIN_AtCycD-like_rpt2"/>
    <property type="match status" value="1"/>
</dbReference>
<evidence type="ECO:0000313" key="9">
    <source>
        <dbReference type="EnsemblPlants" id="Kaladp0071s0187.1.v1.1"/>
    </source>
</evidence>
<dbReference type="Gramene" id="Kaladp0071s0187.1.v1.1">
    <property type="protein sequence ID" value="Kaladp0071s0187.1.v1.1"/>
    <property type="gene ID" value="Kaladp0071s0187.v1.1"/>
</dbReference>
<accession>A0A7N0UKP7</accession>
<keyword evidence="2" id="KW-0132">Cell division</keyword>
<evidence type="ECO:0000256" key="2">
    <source>
        <dbReference type="ARBA" id="ARBA00022618"/>
    </source>
</evidence>
<evidence type="ECO:0000259" key="7">
    <source>
        <dbReference type="SMART" id="SM00385"/>
    </source>
</evidence>
<evidence type="ECO:0000256" key="5">
    <source>
        <dbReference type="RuleBase" id="RU000383"/>
    </source>
</evidence>
<evidence type="ECO:0000313" key="10">
    <source>
        <dbReference type="Proteomes" id="UP000594263"/>
    </source>
</evidence>
<reference evidence="9" key="1">
    <citation type="submission" date="2021-01" db="UniProtKB">
        <authorList>
            <consortium name="EnsemblPlants"/>
        </authorList>
    </citation>
    <scope>IDENTIFICATION</scope>
</reference>
<feature type="region of interest" description="Disordered" evidence="6">
    <location>
        <begin position="314"/>
        <end position="341"/>
    </location>
</feature>
<keyword evidence="10" id="KW-1185">Reference proteome</keyword>
<dbReference type="PROSITE" id="PS00292">
    <property type="entry name" value="CYCLINS"/>
    <property type="match status" value="1"/>
</dbReference>
<dbReference type="InterPro" id="IPR048258">
    <property type="entry name" value="Cyclins_cyclin-box"/>
</dbReference>
<feature type="domain" description="Cyclin-like" evidence="7">
    <location>
        <begin position="94"/>
        <end position="182"/>
    </location>
</feature>